<gene>
    <name evidence="4" type="ORF">EWM59_16525</name>
</gene>
<dbReference type="PROSITE" id="PS50930">
    <property type="entry name" value="HTH_LYTTR"/>
    <property type="match status" value="1"/>
</dbReference>
<dbReference type="InterPro" id="IPR046947">
    <property type="entry name" value="LytR-like"/>
</dbReference>
<feature type="modified residue" description="4-aspartylphosphate" evidence="1">
    <location>
        <position position="55"/>
    </location>
</feature>
<dbReference type="OrthoDB" id="1646880at2"/>
<feature type="domain" description="Response regulatory" evidence="2">
    <location>
        <begin position="4"/>
        <end position="116"/>
    </location>
</feature>
<evidence type="ECO:0000259" key="3">
    <source>
        <dbReference type="PROSITE" id="PS50930"/>
    </source>
</evidence>
<dbReference type="GO" id="GO:0003677">
    <property type="term" value="F:DNA binding"/>
    <property type="evidence" value="ECO:0007669"/>
    <property type="project" value="InterPro"/>
</dbReference>
<reference evidence="4 5" key="1">
    <citation type="submission" date="2019-02" db="EMBL/GenBank/DDBJ databases">
        <title>Bacterial novel species Emticicia sp. 17J42-9 isolated from soil.</title>
        <authorList>
            <person name="Jung H.-Y."/>
        </authorList>
    </citation>
    <scope>NUCLEOTIDE SEQUENCE [LARGE SCALE GENOMIC DNA]</scope>
    <source>
        <strain evidence="4 5">17J42-9</strain>
    </source>
</reference>
<comment type="caution">
    <text evidence="4">The sequence shown here is derived from an EMBL/GenBank/DDBJ whole genome shotgun (WGS) entry which is preliminary data.</text>
</comment>
<dbReference type="RefSeq" id="WP_130022338.1">
    <property type="nucleotide sequence ID" value="NZ_SEWF01000024.1"/>
</dbReference>
<dbReference type="InterPro" id="IPR011006">
    <property type="entry name" value="CheY-like_superfamily"/>
</dbReference>
<organism evidence="4 5">
    <name type="scientific">Emticicia agri</name>
    <dbReference type="NCBI Taxonomy" id="2492393"/>
    <lineage>
        <taxon>Bacteria</taxon>
        <taxon>Pseudomonadati</taxon>
        <taxon>Bacteroidota</taxon>
        <taxon>Cytophagia</taxon>
        <taxon>Cytophagales</taxon>
        <taxon>Leadbetterellaceae</taxon>
        <taxon>Emticicia</taxon>
    </lineage>
</organism>
<dbReference type="AlphaFoldDB" id="A0A4Q5LXS4"/>
<feature type="domain" description="HTH LytTR-type" evidence="3">
    <location>
        <begin position="145"/>
        <end position="248"/>
    </location>
</feature>
<dbReference type="GO" id="GO:0000156">
    <property type="term" value="F:phosphorelay response regulator activity"/>
    <property type="evidence" value="ECO:0007669"/>
    <property type="project" value="InterPro"/>
</dbReference>
<dbReference type="InterPro" id="IPR007492">
    <property type="entry name" value="LytTR_DNA-bd_dom"/>
</dbReference>
<dbReference type="EMBL" id="SEWF01000024">
    <property type="protein sequence ID" value="RYU94564.1"/>
    <property type="molecule type" value="Genomic_DNA"/>
</dbReference>
<dbReference type="Gene3D" id="3.40.50.2300">
    <property type="match status" value="1"/>
</dbReference>
<dbReference type="Gene3D" id="2.40.50.1020">
    <property type="entry name" value="LytTr DNA-binding domain"/>
    <property type="match status" value="1"/>
</dbReference>
<name>A0A4Q5LXS4_9BACT</name>
<sequence length="252" mass="28998">MKIKTLIIDDEVRGSQALAKLLERYPEIELLGAAHSADEGIATIQRLKPDLVFLDIQMPGKTGFDMLNAMPEVKFEVIFVTGYDQYAIQAFKFGAIDYLLKPVDIDDLDYSVEKVIDRIKKKDTNHSIELLLQNIRTPKNENMQLALPTQEGVFYIPISEIIRCESDGSYTVFHLADKKKIIVSKNVKEYEELLTPYNFCRVHNQHLINLRHVKKYVKGEGGFAIMSDNYEVEVARRRKEDFLTELGKITLR</sequence>
<evidence type="ECO:0000256" key="1">
    <source>
        <dbReference type="PROSITE-ProRule" id="PRU00169"/>
    </source>
</evidence>
<dbReference type="PANTHER" id="PTHR37299">
    <property type="entry name" value="TRANSCRIPTIONAL REGULATOR-RELATED"/>
    <property type="match status" value="1"/>
</dbReference>
<keyword evidence="5" id="KW-1185">Reference proteome</keyword>
<dbReference type="PANTHER" id="PTHR37299:SF1">
    <property type="entry name" value="STAGE 0 SPORULATION PROTEIN A HOMOLOG"/>
    <property type="match status" value="1"/>
</dbReference>
<proteinExistence type="predicted"/>
<dbReference type="PROSITE" id="PS50110">
    <property type="entry name" value="RESPONSE_REGULATORY"/>
    <property type="match status" value="1"/>
</dbReference>
<accession>A0A4Q5LXS4</accession>
<dbReference type="InterPro" id="IPR001789">
    <property type="entry name" value="Sig_transdc_resp-reg_receiver"/>
</dbReference>
<dbReference type="Pfam" id="PF04397">
    <property type="entry name" value="LytTR"/>
    <property type="match status" value="1"/>
</dbReference>
<protein>
    <submittedName>
        <fullName evidence="4">Response regulator</fullName>
    </submittedName>
</protein>
<evidence type="ECO:0000259" key="2">
    <source>
        <dbReference type="PROSITE" id="PS50110"/>
    </source>
</evidence>
<dbReference type="Pfam" id="PF00072">
    <property type="entry name" value="Response_reg"/>
    <property type="match status" value="1"/>
</dbReference>
<evidence type="ECO:0000313" key="5">
    <source>
        <dbReference type="Proteomes" id="UP000293162"/>
    </source>
</evidence>
<keyword evidence="1" id="KW-0597">Phosphoprotein</keyword>
<dbReference type="SUPFAM" id="SSF52172">
    <property type="entry name" value="CheY-like"/>
    <property type="match status" value="1"/>
</dbReference>
<evidence type="ECO:0000313" key="4">
    <source>
        <dbReference type="EMBL" id="RYU94564.1"/>
    </source>
</evidence>
<dbReference type="SMART" id="SM00448">
    <property type="entry name" value="REC"/>
    <property type="match status" value="1"/>
</dbReference>
<dbReference type="SMART" id="SM00850">
    <property type="entry name" value="LytTR"/>
    <property type="match status" value="1"/>
</dbReference>
<dbReference type="Proteomes" id="UP000293162">
    <property type="component" value="Unassembled WGS sequence"/>
</dbReference>